<gene>
    <name evidence="3" type="ORF">FD04_GL000335</name>
</gene>
<dbReference type="Pfam" id="PF16571">
    <property type="entry name" value="FBP_C"/>
    <property type="match status" value="1"/>
</dbReference>
<evidence type="ECO:0000313" key="3">
    <source>
        <dbReference type="EMBL" id="KRK98601.1"/>
    </source>
</evidence>
<accession>A0A0R1M0F6</accession>
<protein>
    <submittedName>
        <fullName evidence="3">Fibronectin-binding protein</fullName>
    </submittedName>
</protein>
<comment type="caution">
    <text evidence="3">The sequence shown here is derived from an EMBL/GenBank/DDBJ whole genome shotgun (WGS) entry which is preliminary data.</text>
</comment>
<dbReference type="InterPro" id="IPR032330">
    <property type="entry name" value="EF-G-binding_C"/>
</dbReference>
<dbReference type="PATRIC" id="fig|1423776.4.peg.336"/>
<dbReference type="Pfam" id="PF07299">
    <property type="entry name" value="EF-G-binding_N"/>
    <property type="match status" value="1"/>
</dbReference>
<evidence type="ECO:0000313" key="4">
    <source>
        <dbReference type="Proteomes" id="UP000051160"/>
    </source>
</evidence>
<dbReference type="RefSeq" id="WP_056946997.1">
    <property type="nucleotide sequence ID" value="NZ_AZEE01000027.1"/>
</dbReference>
<proteinExistence type="predicted"/>
<feature type="domain" description="Elongation factor G-binding protein C-terminal treble-clef zinc-finger" evidence="2">
    <location>
        <begin position="99"/>
        <end position="200"/>
    </location>
</feature>
<organism evidence="3 4">
    <name type="scientific">Secundilactobacillus odoratitofui DSM 19909 = JCM 15043</name>
    <dbReference type="NCBI Taxonomy" id="1423776"/>
    <lineage>
        <taxon>Bacteria</taxon>
        <taxon>Bacillati</taxon>
        <taxon>Bacillota</taxon>
        <taxon>Bacilli</taxon>
        <taxon>Lactobacillales</taxon>
        <taxon>Lactobacillaceae</taxon>
        <taxon>Secundilactobacillus</taxon>
    </lineage>
</organism>
<feature type="domain" description="Elongation factor G-binding protein N-terminal" evidence="1">
    <location>
        <begin position="5"/>
        <end position="86"/>
    </location>
</feature>
<dbReference type="AlphaFoldDB" id="A0A0R1M0F6"/>
<keyword evidence="4" id="KW-1185">Reference proteome</keyword>
<dbReference type="InterPro" id="IPR038344">
    <property type="entry name" value="EF-G_N_sf"/>
</dbReference>
<name>A0A0R1M0F6_9LACO</name>
<reference evidence="3 4" key="1">
    <citation type="journal article" date="2015" name="Genome Announc.">
        <title>Expanding the biotechnology potential of lactobacilli through comparative genomics of 213 strains and associated genera.</title>
        <authorList>
            <person name="Sun Z."/>
            <person name="Harris H.M."/>
            <person name="McCann A."/>
            <person name="Guo C."/>
            <person name="Argimon S."/>
            <person name="Zhang W."/>
            <person name="Yang X."/>
            <person name="Jeffery I.B."/>
            <person name="Cooney J.C."/>
            <person name="Kagawa T.F."/>
            <person name="Liu W."/>
            <person name="Song Y."/>
            <person name="Salvetti E."/>
            <person name="Wrobel A."/>
            <person name="Rasinkangas P."/>
            <person name="Parkhill J."/>
            <person name="Rea M.C."/>
            <person name="O'Sullivan O."/>
            <person name="Ritari J."/>
            <person name="Douillard F.P."/>
            <person name="Paul Ross R."/>
            <person name="Yang R."/>
            <person name="Briner A.E."/>
            <person name="Felis G.E."/>
            <person name="de Vos W.M."/>
            <person name="Barrangou R."/>
            <person name="Klaenhammer T.R."/>
            <person name="Caufield P.W."/>
            <person name="Cui Y."/>
            <person name="Zhang H."/>
            <person name="O'Toole P.W."/>
        </authorList>
    </citation>
    <scope>NUCLEOTIDE SEQUENCE [LARGE SCALE GENOMIC DNA]</scope>
    <source>
        <strain evidence="3 4">DSM 19909</strain>
    </source>
</reference>
<dbReference type="STRING" id="1423776.FD04_GL000335"/>
<dbReference type="InterPro" id="IPR010841">
    <property type="entry name" value="EF-G-binding_N"/>
</dbReference>
<dbReference type="CDD" id="cd16342">
    <property type="entry name" value="FusC_FusB"/>
    <property type="match status" value="1"/>
</dbReference>
<evidence type="ECO:0000259" key="1">
    <source>
        <dbReference type="Pfam" id="PF07299"/>
    </source>
</evidence>
<dbReference type="Gene3D" id="1.20.1280.250">
    <property type="match status" value="1"/>
</dbReference>
<dbReference type="OrthoDB" id="1891078at2"/>
<sequence>MTLNLQPYQYMELRHIVNNLIDNYKSVNDPRTVDAVQSLAVERIHQIIPADQPEADRLLGVALNHQLRREAANKFWATFKDNVVPFAVPTSKQVEKVFRKVKKLKQPNFNALELSEQTFIGWNDIATQRKYMLYYDDNKLAGVYGDLSVSVIKGFCTICHQESNVSLFTAISKKGSEGRYTKKGNYICHDSIRCNQQLYRREGFDQFLADLK</sequence>
<dbReference type="Proteomes" id="UP000051160">
    <property type="component" value="Unassembled WGS sequence"/>
</dbReference>
<dbReference type="EMBL" id="AZEE01000027">
    <property type="protein sequence ID" value="KRK98601.1"/>
    <property type="molecule type" value="Genomic_DNA"/>
</dbReference>
<evidence type="ECO:0000259" key="2">
    <source>
        <dbReference type="Pfam" id="PF16571"/>
    </source>
</evidence>